<feature type="region of interest" description="Disordered" evidence="2">
    <location>
        <begin position="284"/>
        <end position="305"/>
    </location>
</feature>
<reference evidence="3" key="1">
    <citation type="journal article" date="2023" name="G3 (Bethesda)">
        <title>Whole genome assembly and annotation of the endangered Caribbean coral Acropora cervicornis.</title>
        <authorList>
            <person name="Selwyn J.D."/>
            <person name="Vollmer S.V."/>
        </authorList>
    </citation>
    <scope>NUCLEOTIDE SEQUENCE</scope>
    <source>
        <strain evidence="3">K2</strain>
    </source>
</reference>
<evidence type="ECO:0000256" key="1">
    <source>
        <dbReference type="SAM" id="Coils"/>
    </source>
</evidence>
<dbReference type="Proteomes" id="UP001249851">
    <property type="component" value="Unassembled WGS sequence"/>
</dbReference>
<evidence type="ECO:0000313" key="4">
    <source>
        <dbReference type="Proteomes" id="UP001249851"/>
    </source>
</evidence>
<feature type="region of interest" description="Disordered" evidence="2">
    <location>
        <begin position="47"/>
        <end position="79"/>
    </location>
</feature>
<protein>
    <submittedName>
        <fullName evidence="3">Uncharacterized protein</fullName>
    </submittedName>
</protein>
<evidence type="ECO:0000256" key="2">
    <source>
        <dbReference type="SAM" id="MobiDB-lite"/>
    </source>
</evidence>
<sequence length="694" mass="78438">EPCGDRLFKNKIITFKLCYSLKYEVLSSAEDSGHEFVRNCKWLKSRRVDSSTGDSGSEKDLPDSTLTKSKRRTKKKKKKKMDIIDDLSEALSGLSSADSTPVKATKASKRSKANFKPKNLFTDDEDDDAFIYREGSRSYLNQAAVDRLETLHADKVPDAPNGPVKYRVKYVEREPLSAVADNWNWGRSQHVPRKDFCKEGRRTLQYCNGSYECQNDSCPYKKIQCESNKPGENSENVAKMVKAFDAAIEKMLPTVAKQYDIDPRDYTGKGLDADPMSVTMERIMSSKRPRNKKQNDVRRHNKHFTSRSNQIKLEKIMNRAYDAAKKAEEELEKLVKTQSSDPTTMLNFKKWWWRRRAQWQKWCRTSSASNASSAKVANAKSVASGGYRKRLSDVITTQCSSAVLGGAEVKRQDSGQKTVGRGPSSADRVARQAVDLDADIERSAAAIQNLAQSSDITQSLSDIEMAQDDYNINVKDTHRADKKRKSQKKKSKEKVAAKKKLKFFEKNVQDANIDVVKCDVSMSKFCFTLLDTMGYIQEVTITKDAVSCTGPSCSGFCSHSTWCLHKIFHFSKEEDFIFKTNFNNSEWGQIIKAFPRASSFSKAPKMQGGSQNDANCATCKHLLQSGDVQVSTGGPYRTIMRHWISRTFYFCLKLGCISKQPRNSFIQTYCPGATKLEFDKHLSPAQQAAFYMLP</sequence>
<feature type="non-terminal residue" evidence="3">
    <location>
        <position position="694"/>
    </location>
</feature>
<comment type="caution">
    <text evidence="3">The sequence shown here is derived from an EMBL/GenBank/DDBJ whole genome shotgun (WGS) entry which is preliminary data.</text>
</comment>
<organism evidence="3 4">
    <name type="scientific">Acropora cervicornis</name>
    <name type="common">Staghorn coral</name>
    <dbReference type="NCBI Taxonomy" id="6130"/>
    <lineage>
        <taxon>Eukaryota</taxon>
        <taxon>Metazoa</taxon>
        <taxon>Cnidaria</taxon>
        <taxon>Anthozoa</taxon>
        <taxon>Hexacorallia</taxon>
        <taxon>Scleractinia</taxon>
        <taxon>Astrocoeniina</taxon>
        <taxon>Acroporidae</taxon>
        <taxon>Acropora</taxon>
    </lineage>
</organism>
<feature type="coiled-coil region" evidence="1">
    <location>
        <begin position="310"/>
        <end position="337"/>
    </location>
</feature>
<dbReference type="EMBL" id="JARQWQ010000131">
    <property type="protein sequence ID" value="KAK2549091.1"/>
    <property type="molecule type" value="Genomic_DNA"/>
</dbReference>
<dbReference type="AlphaFoldDB" id="A0AAD9UT80"/>
<keyword evidence="4" id="KW-1185">Reference proteome</keyword>
<proteinExistence type="predicted"/>
<accession>A0AAD9UT80</accession>
<gene>
    <name evidence="3" type="ORF">P5673_030460</name>
</gene>
<feature type="compositionally biased region" description="Basic residues" evidence="2">
    <location>
        <begin position="68"/>
        <end position="79"/>
    </location>
</feature>
<evidence type="ECO:0000313" key="3">
    <source>
        <dbReference type="EMBL" id="KAK2549091.1"/>
    </source>
</evidence>
<name>A0AAD9UT80_ACRCE</name>
<keyword evidence="1" id="KW-0175">Coiled coil</keyword>
<reference evidence="3" key="2">
    <citation type="journal article" date="2023" name="Science">
        <title>Genomic signatures of disease resistance in endangered staghorn corals.</title>
        <authorList>
            <person name="Vollmer S.V."/>
            <person name="Selwyn J.D."/>
            <person name="Despard B.A."/>
            <person name="Roesel C.L."/>
        </authorList>
    </citation>
    <scope>NUCLEOTIDE SEQUENCE</scope>
    <source>
        <strain evidence="3">K2</strain>
    </source>
</reference>